<sequence>MAYNNITVETKDFVTVVTLNRPPMNSVNIGIREELDQLVTEVQTSKDTRVVIVTGSGEKAFCAGMDVTDVANIDKGPNGIDIFNKIDRSLKPFIAAINGHVLGGGCELAMACHFRFMTDNPKAQIGCPELNLGLTPGWGGIQRMPRIIGKSKALDFIFFSKKVSGAEALAIGLVDKVCPAADLMKEAMNYAIALSKRPPLAVSAVLEGMAVGMEKGIDAGLETDRRWIERLKVSKDTVEGMTAFFEKREPNFKGE</sequence>
<protein>
    <submittedName>
        <fullName evidence="2">Enoyl-coa hydratase</fullName>
        <ecNumber evidence="2">4.2.1.17</ecNumber>
    </submittedName>
</protein>
<dbReference type="GO" id="GO:0004300">
    <property type="term" value="F:enoyl-CoA hydratase activity"/>
    <property type="evidence" value="ECO:0007669"/>
    <property type="project" value="UniProtKB-EC"/>
</dbReference>
<comment type="similarity">
    <text evidence="1">Belongs to the enoyl-CoA hydratase/isomerase family.</text>
</comment>
<comment type="caution">
    <text evidence="2">The sequence shown here is derived from an EMBL/GenBank/DDBJ whole genome shotgun (WGS) entry which is preliminary data.</text>
</comment>
<dbReference type="Gene3D" id="3.90.226.10">
    <property type="entry name" value="2-enoyl-CoA Hydratase, Chain A, domain 1"/>
    <property type="match status" value="1"/>
</dbReference>
<dbReference type="InterPro" id="IPR029045">
    <property type="entry name" value="ClpP/crotonase-like_dom_sf"/>
</dbReference>
<gene>
    <name evidence="2" type="ORF">ASZ90_008788</name>
</gene>
<dbReference type="InterPro" id="IPR018376">
    <property type="entry name" value="Enoyl-CoA_hyd/isom_CS"/>
</dbReference>
<dbReference type="SUPFAM" id="SSF52096">
    <property type="entry name" value="ClpP/crotonase"/>
    <property type="match status" value="1"/>
</dbReference>
<dbReference type="PROSITE" id="PS00166">
    <property type="entry name" value="ENOYL_COA_HYDRATASE"/>
    <property type="match status" value="1"/>
</dbReference>
<reference evidence="2" key="1">
    <citation type="journal article" date="2015" name="Proc. Natl. Acad. Sci. U.S.A.">
        <title>Networks of energetic and metabolic interactions define dynamics in microbial communities.</title>
        <authorList>
            <person name="Embree M."/>
            <person name="Liu J.K."/>
            <person name="Al-Bassam M.M."/>
            <person name="Zengler K."/>
        </authorList>
    </citation>
    <scope>NUCLEOTIDE SEQUENCE</scope>
</reference>
<proteinExistence type="inferred from homology"/>
<dbReference type="CDD" id="cd06558">
    <property type="entry name" value="crotonase-like"/>
    <property type="match status" value="1"/>
</dbReference>
<dbReference type="EMBL" id="LNQE01001062">
    <property type="protein sequence ID" value="KUG21432.1"/>
    <property type="molecule type" value="Genomic_DNA"/>
</dbReference>
<evidence type="ECO:0000313" key="2">
    <source>
        <dbReference type="EMBL" id="KUG21432.1"/>
    </source>
</evidence>
<organism evidence="2">
    <name type="scientific">hydrocarbon metagenome</name>
    <dbReference type="NCBI Taxonomy" id="938273"/>
    <lineage>
        <taxon>unclassified sequences</taxon>
        <taxon>metagenomes</taxon>
        <taxon>ecological metagenomes</taxon>
    </lineage>
</organism>
<accession>A0A0W8FKI7</accession>
<evidence type="ECO:0000256" key="1">
    <source>
        <dbReference type="ARBA" id="ARBA00005254"/>
    </source>
</evidence>
<dbReference type="Pfam" id="PF00378">
    <property type="entry name" value="ECH_1"/>
    <property type="match status" value="1"/>
</dbReference>
<dbReference type="GO" id="GO:0006635">
    <property type="term" value="P:fatty acid beta-oxidation"/>
    <property type="evidence" value="ECO:0007669"/>
    <property type="project" value="TreeGrafter"/>
</dbReference>
<dbReference type="PANTHER" id="PTHR11941">
    <property type="entry name" value="ENOYL-COA HYDRATASE-RELATED"/>
    <property type="match status" value="1"/>
</dbReference>
<dbReference type="PANTHER" id="PTHR11941:SF54">
    <property type="entry name" value="ENOYL-COA HYDRATASE, MITOCHONDRIAL"/>
    <property type="match status" value="1"/>
</dbReference>
<dbReference type="EC" id="4.2.1.17" evidence="2"/>
<dbReference type="AlphaFoldDB" id="A0A0W8FKI7"/>
<keyword evidence="2" id="KW-0456">Lyase</keyword>
<name>A0A0W8FKI7_9ZZZZ</name>
<dbReference type="InterPro" id="IPR001753">
    <property type="entry name" value="Enoyl-CoA_hydra/iso"/>
</dbReference>